<dbReference type="RefSeq" id="XP_026627489.1">
    <property type="nucleotide sequence ID" value="XM_026775203.1"/>
</dbReference>
<feature type="transmembrane region" description="Helical" evidence="1">
    <location>
        <begin position="7"/>
        <end position="27"/>
    </location>
</feature>
<dbReference type="GeneID" id="38143559"/>
<dbReference type="AlphaFoldDB" id="A0A3F3Q5Z3"/>
<feature type="transmembrane region" description="Helical" evidence="1">
    <location>
        <begin position="33"/>
        <end position="52"/>
    </location>
</feature>
<proteinExistence type="predicted"/>
<evidence type="ECO:0000256" key="1">
    <source>
        <dbReference type="SAM" id="Phobius"/>
    </source>
</evidence>
<keyword evidence="3" id="KW-1185">Reference proteome</keyword>
<gene>
    <name evidence="2" type="ORF">BDQ94DRAFT_19820</name>
</gene>
<dbReference type="EMBL" id="KZ852043">
    <property type="protein sequence ID" value="RDH34467.1"/>
    <property type="molecule type" value="Genomic_DNA"/>
</dbReference>
<protein>
    <submittedName>
        <fullName evidence="2">Uncharacterized protein</fullName>
    </submittedName>
</protein>
<organism evidence="2 3">
    <name type="scientific">Aspergillus welwitschiae</name>
    <dbReference type="NCBI Taxonomy" id="1341132"/>
    <lineage>
        <taxon>Eukaryota</taxon>
        <taxon>Fungi</taxon>
        <taxon>Dikarya</taxon>
        <taxon>Ascomycota</taxon>
        <taxon>Pezizomycotina</taxon>
        <taxon>Eurotiomycetes</taxon>
        <taxon>Eurotiomycetidae</taxon>
        <taxon>Eurotiales</taxon>
        <taxon>Aspergillaceae</taxon>
        <taxon>Aspergillus</taxon>
        <taxon>Aspergillus subgen. Circumdati</taxon>
    </lineage>
</organism>
<keyword evidence="1" id="KW-1133">Transmembrane helix</keyword>
<accession>A0A3F3Q5Z3</accession>
<name>A0A3F3Q5Z3_9EURO</name>
<keyword evidence="1" id="KW-0812">Transmembrane</keyword>
<dbReference type="Proteomes" id="UP000253729">
    <property type="component" value="Unassembled WGS sequence"/>
</dbReference>
<sequence length="68" mass="8027">MVMIACIYGGVCYSFFLPSFAFFLMVLRWFHALLWERLLLVLCRGAIAFIRFRVRTRSRLWSGFTVIG</sequence>
<reference evidence="2 3" key="1">
    <citation type="submission" date="2018-07" db="EMBL/GenBank/DDBJ databases">
        <title>The genomes of Aspergillus section Nigri reveals drivers in fungal speciation.</title>
        <authorList>
            <consortium name="DOE Joint Genome Institute"/>
            <person name="Vesth T.C."/>
            <person name="Nybo J."/>
            <person name="Theobald S."/>
            <person name="Brandl J."/>
            <person name="Frisvad J.C."/>
            <person name="Nielsen K.F."/>
            <person name="Lyhne E.K."/>
            <person name="Kogle M.E."/>
            <person name="Kuo A."/>
            <person name="Riley R."/>
            <person name="Clum A."/>
            <person name="Nolan M."/>
            <person name="Lipzen A."/>
            <person name="Salamov A."/>
            <person name="Henrissat B."/>
            <person name="Wiebenga A."/>
            <person name="De vries R.P."/>
            <person name="Grigoriev I.V."/>
            <person name="Mortensen U.H."/>
            <person name="Andersen M.R."/>
            <person name="Baker S.E."/>
        </authorList>
    </citation>
    <scope>NUCLEOTIDE SEQUENCE [LARGE SCALE GENOMIC DNA]</scope>
    <source>
        <strain evidence="2 3">CBS 139.54b</strain>
    </source>
</reference>
<keyword evidence="1" id="KW-0472">Membrane</keyword>
<evidence type="ECO:0000313" key="2">
    <source>
        <dbReference type="EMBL" id="RDH34467.1"/>
    </source>
</evidence>
<evidence type="ECO:0000313" key="3">
    <source>
        <dbReference type="Proteomes" id="UP000253729"/>
    </source>
</evidence>